<dbReference type="RefSeq" id="WP_212695793.1">
    <property type="nucleotide sequence ID" value="NZ_CP058649.1"/>
</dbReference>
<dbReference type="Proteomes" id="UP000683246">
    <property type="component" value="Chromosome"/>
</dbReference>
<keyword evidence="1" id="KW-0732">Signal</keyword>
<organism evidence="2 3">
    <name type="scientific">Vallitalea pronyensis</name>
    <dbReference type="NCBI Taxonomy" id="1348613"/>
    <lineage>
        <taxon>Bacteria</taxon>
        <taxon>Bacillati</taxon>
        <taxon>Bacillota</taxon>
        <taxon>Clostridia</taxon>
        <taxon>Lachnospirales</taxon>
        <taxon>Vallitaleaceae</taxon>
        <taxon>Vallitalea</taxon>
    </lineage>
</organism>
<dbReference type="AlphaFoldDB" id="A0A8J8SJ41"/>
<feature type="signal peptide" evidence="1">
    <location>
        <begin position="1"/>
        <end position="23"/>
    </location>
</feature>
<gene>
    <name evidence="2" type="ORF">HZI73_23585</name>
</gene>
<evidence type="ECO:0008006" key="4">
    <source>
        <dbReference type="Google" id="ProtNLM"/>
    </source>
</evidence>
<dbReference type="PROSITE" id="PS51257">
    <property type="entry name" value="PROKAR_LIPOPROTEIN"/>
    <property type="match status" value="1"/>
</dbReference>
<keyword evidence="3" id="KW-1185">Reference proteome</keyword>
<feature type="chain" id="PRO_5038657569" description="Lipoprotein" evidence="1">
    <location>
        <begin position="24"/>
        <end position="180"/>
    </location>
</feature>
<accession>A0A8J8SJ41</accession>
<proteinExistence type="predicted"/>
<sequence>MTMKRLLYFLALLLILSGCKTTTQENTPPVVIMREAIHMDNHYQLYTDGESVFLKDVKEDSTITLRKCYETIKERLTLPTINSEAPPPESDITTYLEEATPFTYDATLETSTMYLQHLKESGWVIFAQYANYLYLDMYLKKDDIYMRVIVLDEKIKIFKNISGEVPDPLSYVNERASKKK</sequence>
<evidence type="ECO:0000313" key="2">
    <source>
        <dbReference type="EMBL" id="QUI25094.1"/>
    </source>
</evidence>
<reference evidence="2" key="1">
    <citation type="submission" date="2020-07" db="EMBL/GenBank/DDBJ databases">
        <title>Vallitalea pronyensis genome.</title>
        <authorList>
            <person name="Postec A."/>
        </authorList>
    </citation>
    <scope>NUCLEOTIDE SEQUENCE</scope>
    <source>
        <strain evidence="2">FatNI3</strain>
    </source>
</reference>
<evidence type="ECO:0000313" key="3">
    <source>
        <dbReference type="Proteomes" id="UP000683246"/>
    </source>
</evidence>
<dbReference type="EMBL" id="CP058649">
    <property type="protein sequence ID" value="QUI25094.1"/>
    <property type="molecule type" value="Genomic_DNA"/>
</dbReference>
<evidence type="ECO:0000256" key="1">
    <source>
        <dbReference type="SAM" id="SignalP"/>
    </source>
</evidence>
<name>A0A8J8SJ41_9FIRM</name>
<protein>
    <recommendedName>
        <fullName evidence="4">Lipoprotein</fullName>
    </recommendedName>
</protein>
<dbReference type="KEGG" id="vpy:HZI73_23585"/>